<evidence type="ECO:0000313" key="3">
    <source>
        <dbReference type="EMBL" id="MBS4195735.1"/>
    </source>
</evidence>
<dbReference type="EMBL" id="JAGYPG010000002">
    <property type="protein sequence ID" value="MBS4195735.1"/>
    <property type="molecule type" value="Genomic_DNA"/>
</dbReference>
<dbReference type="PANTHER" id="PTHR43249:SF1">
    <property type="entry name" value="D-GLUCOSIDE 3-DEHYDROGENASE"/>
    <property type="match status" value="1"/>
</dbReference>
<dbReference type="InterPro" id="IPR055170">
    <property type="entry name" value="GFO_IDH_MocA-like_dom"/>
</dbReference>
<gene>
    <name evidence="3" type="ORF">KHA97_11760</name>
</gene>
<comment type="caution">
    <text evidence="3">The sequence shown here is derived from an EMBL/GenBank/DDBJ whole genome shotgun (WGS) entry which is preliminary data.</text>
</comment>
<name>A0A942TDB2_9BACI</name>
<dbReference type="SUPFAM" id="SSF55347">
    <property type="entry name" value="Glyceraldehyde-3-phosphate dehydrogenase-like, C-terminal domain"/>
    <property type="match status" value="1"/>
</dbReference>
<evidence type="ECO:0000313" key="4">
    <source>
        <dbReference type="Proteomes" id="UP000681414"/>
    </source>
</evidence>
<dbReference type="Gene3D" id="3.30.360.10">
    <property type="entry name" value="Dihydrodipicolinate Reductase, domain 2"/>
    <property type="match status" value="1"/>
</dbReference>
<dbReference type="Proteomes" id="UP000681414">
    <property type="component" value="Unassembled WGS sequence"/>
</dbReference>
<protein>
    <submittedName>
        <fullName evidence="3">Gfo/Idh/MocA family oxidoreductase</fullName>
    </submittedName>
</protein>
<dbReference type="Pfam" id="PF22725">
    <property type="entry name" value="GFO_IDH_MocA_C3"/>
    <property type="match status" value="1"/>
</dbReference>
<dbReference type="InterPro" id="IPR036291">
    <property type="entry name" value="NAD(P)-bd_dom_sf"/>
</dbReference>
<organism evidence="3 4">
    <name type="scientific">Lederbergia citri</name>
    <dbReference type="NCBI Taxonomy" id="2833580"/>
    <lineage>
        <taxon>Bacteria</taxon>
        <taxon>Bacillati</taxon>
        <taxon>Bacillota</taxon>
        <taxon>Bacilli</taxon>
        <taxon>Bacillales</taxon>
        <taxon>Bacillaceae</taxon>
        <taxon>Lederbergia</taxon>
    </lineage>
</organism>
<evidence type="ECO:0000259" key="1">
    <source>
        <dbReference type="Pfam" id="PF01408"/>
    </source>
</evidence>
<dbReference type="SUPFAM" id="SSF51735">
    <property type="entry name" value="NAD(P)-binding Rossmann-fold domains"/>
    <property type="match status" value="1"/>
</dbReference>
<dbReference type="AlphaFoldDB" id="A0A942TDB2"/>
<dbReference type="Gene3D" id="3.40.50.720">
    <property type="entry name" value="NAD(P)-binding Rossmann-like Domain"/>
    <property type="match status" value="1"/>
</dbReference>
<dbReference type="Pfam" id="PF01408">
    <property type="entry name" value="GFO_IDH_MocA"/>
    <property type="match status" value="1"/>
</dbReference>
<accession>A0A942TDB2</accession>
<sequence>MIKFAIVGMGHIANKHIQAIDQIDNAQVAAVCDTNIDRLKEFEGKYPIYKDLEDMLQKQTDIDVVNICVPSGLHAPLAKIVASYGKHIILEKPMALNCDDSMEIIDAAKRANVKLSIVHPNRFRPVIQLLQETMSKGMLGKLSHANITVRWNRGQEYYDQAAWRGTKQYDGGVLMNQAIHNIDLLLWLMGPVKSVQAMSATRLRNIETEDVALGVVEFESGALGVIEAATTIYKENLEESIAIFGEKGSVKISGKNANYIETWNIEGISDEKRDEYIDRIKEDPFGKPGHQCIIEDMVTAIKEDRQPVVSGNDGLAPIQLIEAMLKSSETGERIILGKEKEI</sequence>
<dbReference type="PANTHER" id="PTHR43249">
    <property type="entry name" value="UDP-N-ACETYL-2-AMINO-2-DEOXY-D-GLUCURONATE OXIDASE"/>
    <property type="match status" value="1"/>
</dbReference>
<keyword evidence="4" id="KW-1185">Reference proteome</keyword>
<dbReference type="InterPro" id="IPR052515">
    <property type="entry name" value="Gfo/Idh/MocA_Oxidoreductase"/>
</dbReference>
<dbReference type="RefSeq" id="WP_213124930.1">
    <property type="nucleotide sequence ID" value="NZ_JAGYPG010000002.1"/>
</dbReference>
<dbReference type="InterPro" id="IPR000683">
    <property type="entry name" value="Gfo/Idh/MocA-like_OxRdtase_N"/>
</dbReference>
<reference evidence="3 4" key="1">
    <citation type="submission" date="2021-05" db="EMBL/GenBank/DDBJ databases">
        <title>Novel Bacillus species.</title>
        <authorList>
            <person name="Liu G."/>
        </authorList>
    </citation>
    <scope>NUCLEOTIDE SEQUENCE [LARGE SCALE GENOMIC DNA]</scope>
    <source>
        <strain evidence="4">FJAT-49780</strain>
    </source>
</reference>
<dbReference type="GO" id="GO:0000166">
    <property type="term" value="F:nucleotide binding"/>
    <property type="evidence" value="ECO:0007669"/>
    <property type="project" value="InterPro"/>
</dbReference>
<evidence type="ECO:0000259" key="2">
    <source>
        <dbReference type="Pfam" id="PF22725"/>
    </source>
</evidence>
<feature type="domain" description="GFO/IDH/MocA-like oxidoreductase" evidence="2">
    <location>
        <begin position="128"/>
        <end position="250"/>
    </location>
</feature>
<proteinExistence type="predicted"/>
<feature type="domain" description="Gfo/Idh/MocA-like oxidoreductase N-terminal" evidence="1">
    <location>
        <begin position="2"/>
        <end position="117"/>
    </location>
</feature>